<dbReference type="Proteomes" id="UP000592820">
    <property type="component" value="Unassembled WGS sequence"/>
</dbReference>
<evidence type="ECO:0000313" key="1">
    <source>
        <dbReference type="EMBL" id="MBB5399762.1"/>
    </source>
</evidence>
<accession>A0A7W8L3L4</accession>
<reference evidence="1 2" key="1">
    <citation type="submission" date="2020-08" db="EMBL/GenBank/DDBJ databases">
        <title>Genomic Encyclopedia of Type Strains, Phase IV (KMG-V): Genome sequencing to study the core and pangenomes of soil and plant-associated prokaryotes.</title>
        <authorList>
            <person name="Whitman W."/>
        </authorList>
    </citation>
    <scope>NUCLEOTIDE SEQUENCE [LARGE SCALE GENOMIC DNA]</scope>
    <source>
        <strain evidence="1 2">JPY162</strain>
    </source>
</reference>
<sequence>MMTLMEPGVPGRPVGKNASFGGQGLGWAGGKPLSSLIAAKITSQNAQKNAEILTDTI</sequence>
<organism evidence="1 2">
    <name type="scientific">Paraburkholderia youngii</name>
    <dbReference type="NCBI Taxonomy" id="2782701"/>
    <lineage>
        <taxon>Bacteria</taxon>
        <taxon>Pseudomonadati</taxon>
        <taxon>Pseudomonadota</taxon>
        <taxon>Betaproteobacteria</taxon>
        <taxon>Burkholderiales</taxon>
        <taxon>Burkholderiaceae</taxon>
        <taxon>Paraburkholderia</taxon>
    </lineage>
</organism>
<dbReference type="RefSeq" id="WP_184225847.1">
    <property type="nucleotide sequence ID" value="NZ_JACHDE010000002.1"/>
</dbReference>
<evidence type="ECO:0000313" key="2">
    <source>
        <dbReference type="Proteomes" id="UP000592820"/>
    </source>
</evidence>
<dbReference type="AlphaFoldDB" id="A0A7W8L3L4"/>
<gene>
    <name evidence="1" type="ORF">HDG41_001801</name>
</gene>
<dbReference type="EMBL" id="JACHDE010000002">
    <property type="protein sequence ID" value="MBB5399762.1"/>
    <property type="molecule type" value="Genomic_DNA"/>
</dbReference>
<protein>
    <submittedName>
        <fullName evidence="1">Uncharacterized protein</fullName>
    </submittedName>
</protein>
<proteinExistence type="predicted"/>
<comment type="caution">
    <text evidence="1">The sequence shown here is derived from an EMBL/GenBank/DDBJ whole genome shotgun (WGS) entry which is preliminary data.</text>
</comment>
<name>A0A7W8L3L4_9BURK</name>